<sequence>MPKQIHLAAHFPGVNNTTVWSHPQAGSHIEFSSFEHFARTAERAKFDFFFLAEGLRLREQGGEIYDLDVVGRPDTFTVLAALAAVTDRLGLAGTINSTFNEPFDVARQFITLDHLSGGRAAWNVVTSWDAFTGENFRRGGFLPADQRYARAKKFLDAAGVLFDSWRDNGKFAIKDDQFDISGTFDLPRSPQERPVILQAGDSEEGREFAAAKADAIFSRHSTLVEGKAFYADVKGRLANYGRTFDQLKILPAATFVLGDNDSDAQEKAHEVRRQQVSGQTAIKLLEQLWNRDLSSYDPDGPLPESDPLISDEHIARGRASVRMHRDPLAEAAKLRALAEAKNLSIREVIIETRADQTFIGSAASVAKQIDDLVQADAADGFILVPHVTPGGFDEFADTVVPILQDKGVFRTEYTGTTLRDHLGLS</sequence>
<keyword evidence="3" id="KW-0560">Oxidoreductase</keyword>
<dbReference type="InterPro" id="IPR036661">
    <property type="entry name" value="Luciferase-like_sf"/>
</dbReference>
<evidence type="ECO:0000313" key="9">
    <source>
        <dbReference type="Proteomes" id="UP000542674"/>
    </source>
</evidence>
<reference evidence="8 9" key="1">
    <citation type="submission" date="2020-08" db="EMBL/GenBank/DDBJ databases">
        <title>Sequencing the genomes of 1000 actinobacteria strains.</title>
        <authorList>
            <person name="Klenk H.-P."/>
        </authorList>
    </citation>
    <scope>NUCLEOTIDE SEQUENCE [LARGE SCALE GENOMIC DNA]</scope>
    <source>
        <strain evidence="8 9">DSM 45084</strain>
    </source>
</reference>
<evidence type="ECO:0000256" key="1">
    <source>
        <dbReference type="ARBA" id="ARBA00022630"/>
    </source>
</evidence>
<dbReference type="Pfam" id="PF00296">
    <property type="entry name" value="Bac_luciferase"/>
    <property type="match status" value="1"/>
</dbReference>
<dbReference type="AlphaFoldDB" id="A0A7W7WTN3"/>
<evidence type="ECO:0000256" key="5">
    <source>
        <dbReference type="ARBA" id="ARBA00033748"/>
    </source>
</evidence>
<dbReference type="RefSeq" id="WP_184666134.1">
    <property type="nucleotide sequence ID" value="NZ_BAABAI010000036.1"/>
</dbReference>
<dbReference type="PANTHER" id="PTHR30011">
    <property type="entry name" value="ALKANESULFONATE MONOOXYGENASE-RELATED"/>
    <property type="match status" value="1"/>
</dbReference>
<dbReference type="CDD" id="cd01095">
    <property type="entry name" value="Nitrilotriacetate_monoxgenase"/>
    <property type="match status" value="1"/>
</dbReference>
<dbReference type="SUPFAM" id="SSF51679">
    <property type="entry name" value="Bacterial luciferase-like"/>
    <property type="match status" value="1"/>
</dbReference>
<dbReference type="Gene3D" id="3.20.20.30">
    <property type="entry name" value="Luciferase-like domain"/>
    <property type="match status" value="1"/>
</dbReference>
<accession>A0A7W7WTN3</accession>
<feature type="binding site" evidence="6">
    <location>
        <position position="202"/>
    </location>
    <ligand>
        <name>FMN</name>
        <dbReference type="ChEBI" id="CHEBI:58210"/>
    </ligand>
</feature>
<feature type="binding site" evidence="6">
    <location>
        <position position="94"/>
    </location>
    <ligand>
        <name>FMN</name>
        <dbReference type="ChEBI" id="CHEBI:58210"/>
    </ligand>
</feature>
<keyword evidence="4 8" id="KW-0503">Monooxygenase</keyword>
<keyword evidence="1 6" id="KW-0285">Flavoprotein</keyword>
<keyword evidence="9" id="KW-1185">Reference proteome</keyword>
<feature type="domain" description="Luciferase-like" evidence="7">
    <location>
        <begin position="20"/>
        <end position="375"/>
    </location>
</feature>
<dbReference type="GO" id="GO:0016705">
    <property type="term" value="F:oxidoreductase activity, acting on paired donors, with incorporation or reduction of molecular oxygen"/>
    <property type="evidence" value="ECO:0007669"/>
    <property type="project" value="InterPro"/>
</dbReference>
<comment type="caution">
    <text evidence="8">The sequence shown here is derived from an EMBL/GenBank/DDBJ whole genome shotgun (WGS) entry which is preliminary data.</text>
</comment>
<dbReference type="EMBL" id="JACHJS010000001">
    <property type="protein sequence ID" value="MBB4963350.1"/>
    <property type="molecule type" value="Genomic_DNA"/>
</dbReference>
<evidence type="ECO:0000256" key="2">
    <source>
        <dbReference type="ARBA" id="ARBA00022643"/>
    </source>
</evidence>
<protein>
    <submittedName>
        <fullName evidence="8">FMN-dependent oxidoreductase (Nitrilotriacetate monooxygenase family)</fullName>
    </submittedName>
</protein>
<evidence type="ECO:0000256" key="3">
    <source>
        <dbReference type="ARBA" id="ARBA00023002"/>
    </source>
</evidence>
<dbReference type="NCBIfam" id="TIGR03860">
    <property type="entry name" value="FMN_nitrolo"/>
    <property type="match status" value="1"/>
</dbReference>
<feature type="binding site" evidence="6">
    <location>
        <position position="148"/>
    </location>
    <ligand>
        <name>FMN</name>
        <dbReference type="ChEBI" id="CHEBI:58210"/>
    </ligand>
</feature>
<comment type="similarity">
    <text evidence="5">Belongs to the NtaA/SnaA/DszA monooxygenase family.</text>
</comment>
<dbReference type="PIRSF" id="PIRSF000337">
    <property type="entry name" value="NTA_MOA"/>
    <property type="match status" value="1"/>
</dbReference>
<dbReference type="Proteomes" id="UP000542674">
    <property type="component" value="Unassembled WGS sequence"/>
</dbReference>
<dbReference type="InterPro" id="IPR011251">
    <property type="entry name" value="Luciferase-like_dom"/>
</dbReference>
<dbReference type="GO" id="GO:0004497">
    <property type="term" value="F:monooxygenase activity"/>
    <property type="evidence" value="ECO:0007669"/>
    <property type="project" value="UniProtKB-KW"/>
</dbReference>
<evidence type="ECO:0000313" key="8">
    <source>
        <dbReference type="EMBL" id="MBB4963350.1"/>
    </source>
</evidence>
<name>A0A7W7WTN3_9PSEU</name>
<organism evidence="8 9">
    <name type="scientific">Saccharothrix violaceirubra</name>
    <dbReference type="NCBI Taxonomy" id="413306"/>
    <lineage>
        <taxon>Bacteria</taxon>
        <taxon>Bacillati</taxon>
        <taxon>Actinomycetota</taxon>
        <taxon>Actinomycetes</taxon>
        <taxon>Pseudonocardiales</taxon>
        <taxon>Pseudonocardiaceae</taxon>
        <taxon>Saccharothrix</taxon>
    </lineage>
</organism>
<evidence type="ECO:0000256" key="4">
    <source>
        <dbReference type="ARBA" id="ARBA00023033"/>
    </source>
</evidence>
<evidence type="ECO:0000256" key="6">
    <source>
        <dbReference type="PIRSR" id="PIRSR000337-1"/>
    </source>
</evidence>
<dbReference type="InterPro" id="IPR016215">
    <property type="entry name" value="NTA_MOA"/>
</dbReference>
<keyword evidence="2 6" id="KW-0288">FMN</keyword>
<proteinExistence type="inferred from homology"/>
<dbReference type="PANTHER" id="PTHR30011:SF16">
    <property type="entry name" value="C2H2 FINGER DOMAIN TRANSCRIPTION FACTOR (EUROFUNG)-RELATED"/>
    <property type="match status" value="1"/>
</dbReference>
<gene>
    <name evidence="8" type="ORF">F4559_000709</name>
</gene>
<evidence type="ECO:0000259" key="7">
    <source>
        <dbReference type="Pfam" id="PF00296"/>
    </source>
</evidence>
<dbReference type="InterPro" id="IPR051260">
    <property type="entry name" value="Diverse_substr_monoxygenases"/>
</dbReference>